<keyword evidence="2" id="KW-1185">Reference proteome</keyword>
<dbReference type="Proteomes" id="UP000544122">
    <property type="component" value="Unassembled WGS sequence"/>
</dbReference>
<name>A0A7Y4GR74_9BRAD</name>
<evidence type="ECO:0000313" key="1">
    <source>
        <dbReference type="EMBL" id="NOJ40503.1"/>
    </source>
</evidence>
<evidence type="ECO:0000313" key="2">
    <source>
        <dbReference type="Proteomes" id="UP000544122"/>
    </source>
</evidence>
<dbReference type="EMBL" id="JAAVLX010000004">
    <property type="protein sequence ID" value="NOJ40503.1"/>
    <property type="molecule type" value="Genomic_DNA"/>
</dbReference>
<dbReference type="AlphaFoldDB" id="A0A7Y4GR74"/>
<accession>A0A7Y4GR74</accession>
<gene>
    <name evidence="1" type="ORF">HCN58_13005</name>
</gene>
<organism evidence="1 2">
    <name type="scientific">Bradyrhizobium australiense</name>
    <dbReference type="NCBI Taxonomy" id="2721161"/>
    <lineage>
        <taxon>Bacteria</taxon>
        <taxon>Pseudomonadati</taxon>
        <taxon>Pseudomonadota</taxon>
        <taxon>Alphaproteobacteria</taxon>
        <taxon>Hyphomicrobiales</taxon>
        <taxon>Nitrobacteraceae</taxon>
        <taxon>Bradyrhizobium</taxon>
    </lineage>
</organism>
<dbReference type="RefSeq" id="WP_171579769.1">
    <property type="nucleotide sequence ID" value="NZ_JAAVLX010000004.1"/>
</dbReference>
<reference evidence="1 2" key="1">
    <citation type="submission" date="2020-03" db="EMBL/GenBank/DDBJ databases">
        <title>Bradyrhizobium diversity isolated from nodules of Indigofera sp.</title>
        <authorList>
            <person name="Klepa M."/>
            <person name="Helene L."/>
            <person name="Hungria M."/>
        </authorList>
    </citation>
    <scope>NUCLEOTIDE SEQUENCE [LARGE SCALE GENOMIC DNA]</scope>
    <source>
        <strain evidence="1 2">WSM 1791</strain>
    </source>
</reference>
<sequence>MADGIPELEYRIDLSVAGRLTAVQTDQVLWYLVLCSPPDIRIMCVTYQSNGVAVGDRIIVRGGYRRRDANHVLLDSCLASRPEQ</sequence>
<proteinExistence type="predicted"/>
<protein>
    <submittedName>
        <fullName evidence="1">Uncharacterized protein</fullName>
    </submittedName>
</protein>
<comment type="caution">
    <text evidence="1">The sequence shown here is derived from an EMBL/GenBank/DDBJ whole genome shotgun (WGS) entry which is preliminary data.</text>
</comment>